<keyword evidence="2" id="KW-1185">Reference proteome</keyword>
<dbReference type="KEGG" id="mant:BHD05_09830"/>
<reference evidence="1 2" key="1">
    <citation type="submission" date="2016-09" db="EMBL/GenBank/DDBJ databases">
        <title>Complete genome sequence of microbes from the polar regions.</title>
        <authorList>
            <person name="Liao L."/>
            <person name="Chen B."/>
        </authorList>
    </citation>
    <scope>NUCLEOTIDE SEQUENCE [LARGE SCALE GENOMIC DNA]</scope>
    <source>
        <strain evidence="1 2">ZS314</strain>
    </source>
</reference>
<proteinExistence type="predicted"/>
<evidence type="ECO:0000313" key="1">
    <source>
        <dbReference type="EMBL" id="QHO69896.1"/>
    </source>
</evidence>
<dbReference type="EMBL" id="CP017146">
    <property type="protein sequence ID" value="QHO69896.1"/>
    <property type="molecule type" value="Genomic_DNA"/>
</dbReference>
<dbReference type="RefSeq" id="WP_161886273.1">
    <property type="nucleotide sequence ID" value="NZ_CP017146.1"/>
</dbReference>
<dbReference type="Proteomes" id="UP000464507">
    <property type="component" value="Chromosome"/>
</dbReference>
<accession>A0A7L5AIJ6</accession>
<dbReference type="AlphaFoldDB" id="A0A7L5AIJ6"/>
<name>A0A7L5AIJ6_9MICO</name>
<dbReference type="InterPro" id="IPR046000">
    <property type="entry name" value="DUF5956"/>
</dbReference>
<dbReference type="OrthoDB" id="5113457at2"/>
<evidence type="ECO:0000313" key="2">
    <source>
        <dbReference type="Proteomes" id="UP000464507"/>
    </source>
</evidence>
<sequence>MNDTKWDAAVECVGGDGWIEMTENGWGLLIAHQAPVGTLGRAPVTSVPRPGWASNADRESVCDDIDGYLADAGVTAPPRYFRWFVRRPKAVTDNQFWSAMGGAVAADWPEDNHPRHHPPVLERAIAELYSDDR</sequence>
<gene>
    <name evidence="1" type="ORF">BHD05_09830</name>
</gene>
<organism evidence="1 2">
    <name type="scientific">Marisediminicola antarctica</name>
    <dbReference type="NCBI Taxonomy" id="674079"/>
    <lineage>
        <taxon>Bacteria</taxon>
        <taxon>Bacillati</taxon>
        <taxon>Actinomycetota</taxon>
        <taxon>Actinomycetes</taxon>
        <taxon>Micrococcales</taxon>
        <taxon>Microbacteriaceae</taxon>
        <taxon>Marisediminicola</taxon>
    </lineage>
</organism>
<dbReference type="Pfam" id="PF19381">
    <property type="entry name" value="DUF5956"/>
    <property type="match status" value="1"/>
</dbReference>
<protein>
    <submittedName>
        <fullName evidence="1">Uncharacterized protein</fullName>
    </submittedName>
</protein>